<comment type="caution">
    <text evidence="2">The sequence shown here is derived from an EMBL/GenBank/DDBJ whole genome shotgun (WGS) entry which is preliminary data.</text>
</comment>
<dbReference type="InterPro" id="IPR033456">
    <property type="entry name" value="DUF5132"/>
</dbReference>
<feature type="transmembrane region" description="Helical" evidence="1">
    <location>
        <begin position="16"/>
        <end position="35"/>
    </location>
</feature>
<dbReference type="Pfam" id="PF17195">
    <property type="entry name" value="DUF5132"/>
    <property type="match status" value="1"/>
</dbReference>
<keyword evidence="1" id="KW-0472">Membrane</keyword>
<dbReference type="EMBL" id="JBHFNQ010000065">
    <property type="protein sequence ID" value="MFB2876942.1"/>
    <property type="molecule type" value="Genomic_DNA"/>
</dbReference>
<dbReference type="Proteomes" id="UP001576774">
    <property type="component" value="Unassembled WGS sequence"/>
</dbReference>
<name>A0ABV4X3D4_9CYAN</name>
<gene>
    <name evidence="2" type="ORF">ACE1CC_08600</name>
</gene>
<keyword evidence="3" id="KW-1185">Reference proteome</keyword>
<evidence type="ECO:0000313" key="3">
    <source>
        <dbReference type="Proteomes" id="UP001576774"/>
    </source>
</evidence>
<protein>
    <submittedName>
        <fullName evidence="2">DUF5132 domain-containing protein</fullName>
    </submittedName>
</protein>
<evidence type="ECO:0000256" key="1">
    <source>
        <dbReference type="SAM" id="Phobius"/>
    </source>
</evidence>
<accession>A0ABV4X3D4</accession>
<keyword evidence="1" id="KW-0812">Transmembrane</keyword>
<proteinExistence type="predicted"/>
<evidence type="ECO:0000313" key="2">
    <source>
        <dbReference type="EMBL" id="MFB2876942.1"/>
    </source>
</evidence>
<sequence length="93" mass="10012">MPFDWKQLQIKNRGQAIAIGVGVVALAPIVLPVVAKAGKAIAKTTIKTSFELYEKSKDTAAEAVEVWEDLVAEVKAELAAEKQVDSSDRTNNS</sequence>
<organism evidence="2 3">
    <name type="scientific">Floridaenema aerugineum BLCC-F46</name>
    <dbReference type="NCBI Taxonomy" id="3153654"/>
    <lineage>
        <taxon>Bacteria</taxon>
        <taxon>Bacillati</taxon>
        <taxon>Cyanobacteriota</taxon>
        <taxon>Cyanophyceae</taxon>
        <taxon>Oscillatoriophycideae</taxon>
        <taxon>Aerosakkonematales</taxon>
        <taxon>Aerosakkonemataceae</taxon>
        <taxon>Floridanema</taxon>
        <taxon>Floridanema aerugineum</taxon>
    </lineage>
</organism>
<keyword evidence="1" id="KW-1133">Transmembrane helix</keyword>
<dbReference type="RefSeq" id="WP_413270058.1">
    <property type="nucleotide sequence ID" value="NZ_JBHFNQ010000065.1"/>
</dbReference>
<reference evidence="2 3" key="1">
    <citation type="submission" date="2024-09" db="EMBL/GenBank/DDBJ databases">
        <title>Floridaenema gen nov. (Aerosakkonemataceae, Aerosakkonematales ord. nov., Cyanobacteria) from benthic tropical and subtropical fresh waters, with the description of four new species.</title>
        <authorList>
            <person name="Moretto J.A."/>
            <person name="Berthold D.E."/>
            <person name="Lefler F.W."/>
            <person name="Huang I.-S."/>
            <person name="Laughinghouse H. IV."/>
        </authorList>
    </citation>
    <scope>NUCLEOTIDE SEQUENCE [LARGE SCALE GENOMIC DNA]</scope>
    <source>
        <strain evidence="2 3">BLCC-F46</strain>
    </source>
</reference>